<organism evidence="1 2">
    <name type="scientific">Striga asiatica</name>
    <name type="common">Asiatic witchweed</name>
    <name type="synonym">Buchnera asiatica</name>
    <dbReference type="NCBI Taxonomy" id="4170"/>
    <lineage>
        <taxon>Eukaryota</taxon>
        <taxon>Viridiplantae</taxon>
        <taxon>Streptophyta</taxon>
        <taxon>Embryophyta</taxon>
        <taxon>Tracheophyta</taxon>
        <taxon>Spermatophyta</taxon>
        <taxon>Magnoliopsida</taxon>
        <taxon>eudicotyledons</taxon>
        <taxon>Gunneridae</taxon>
        <taxon>Pentapetalae</taxon>
        <taxon>asterids</taxon>
        <taxon>lamiids</taxon>
        <taxon>Lamiales</taxon>
        <taxon>Orobanchaceae</taxon>
        <taxon>Buchnereae</taxon>
        <taxon>Striga</taxon>
    </lineage>
</organism>
<reference evidence="2" key="1">
    <citation type="journal article" date="2019" name="Curr. Biol.">
        <title>Genome Sequence of Striga asiatica Provides Insight into the Evolution of Plant Parasitism.</title>
        <authorList>
            <person name="Yoshida S."/>
            <person name="Kim S."/>
            <person name="Wafula E.K."/>
            <person name="Tanskanen J."/>
            <person name="Kim Y.M."/>
            <person name="Honaas L."/>
            <person name="Yang Z."/>
            <person name="Spallek T."/>
            <person name="Conn C.E."/>
            <person name="Ichihashi Y."/>
            <person name="Cheong K."/>
            <person name="Cui S."/>
            <person name="Der J.P."/>
            <person name="Gundlach H."/>
            <person name="Jiao Y."/>
            <person name="Hori C."/>
            <person name="Ishida J.K."/>
            <person name="Kasahara H."/>
            <person name="Kiba T."/>
            <person name="Kim M.S."/>
            <person name="Koo N."/>
            <person name="Laohavisit A."/>
            <person name="Lee Y.H."/>
            <person name="Lumba S."/>
            <person name="McCourt P."/>
            <person name="Mortimer J.C."/>
            <person name="Mutuku J.M."/>
            <person name="Nomura T."/>
            <person name="Sasaki-Sekimoto Y."/>
            <person name="Seto Y."/>
            <person name="Wang Y."/>
            <person name="Wakatake T."/>
            <person name="Sakakibara H."/>
            <person name="Demura T."/>
            <person name="Yamaguchi S."/>
            <person name="Yoneyama K."/>
            <person name="Manabe R.I."/>
            <person name="Nelson D.C."/>
            <person name="Schulman A.H."/>
            <person name="Timko M.P."/>
            <person name="dePamphilis C.W."/>
            <person name="Choi D."/>
            <person name="Shirasu K."/>
        </authorList>
    </citation>
    <scope>NUCLEOTIDE SEQUENCE [LARGE SCALE GENOMIC DNA]</scope>
    <source>
        <strain evidence="2">cv. UVA1</strain>
    </source>
</reference>
<sequence>MDFLPAKLNKLLPEQIFQTHGLEGSHDKELELHRIENTSIIRNQLFIILITSAGDMHFPEKLSKTNLDFLIEQLHLYQLMTTVGNIQNCTRQPSYPILGFIGGVENTFWRDKKLN</sequence>
<dbReference type="AlphaFoldDB" id="A0A5A7R2P0"/>
<keyword evidence="2" id="KW-1185">Reference proteome</keyword>
<accession>A0A5A7R2P0</accession>
<gene>
    <name evidence="1" type="ORF">STAS_27996</name>
</gene>
<protein>
    <submittedName>
        <fullName evidence="1">XH/XS domain-containing protein</fullName>
    </submittedName>
</protein>
<dbReference type="EMBL" id="BKCP01009403">
    <property type="protein sequence ID" value="GER50674.1"/>
    <property type="molecule type" value="Genomic_DNA"/>
</dbReference>
<dbReference type="Proteomes" id="UP000325081">
    <property type="component" value="Unassembled WGS sequence"/>
</dbReference>
<proteinExistence type="predicted"/>
<evidence type="ECO:0000313" key="2">
    <source>
        <dbReference type="Proteomes" id="UP000325081"/>
    </source>
</evidence>
<comment type="caution">
    <text evidence="1">The sequence shown here is derived from an EMBL/GenBank/DDBJ whole genome shotgun (WGS) entry which is preliminary data.</text>
</comment>
<evidence type="ECO:0000313" key="1">
    <source>
        <dbReference type="EMBL" id="GER50674.1"/>
    </source>
</evidence>
<name>A0A5A7R2P0_STRAF</name>